<accession>A0A6G1JY76</accession>
<dbReference type="PANTHER" id="PTHR42085">
    <property type="entry name" value="F-BOX DOMAIN-CONTAINING PROTEIN"/>
    <property type="match status" value="1"/>
</dbReference>
<evidence type="ECO:0000313" key="2">
    <source>
        <dbReference type="EMBL" id="KAF2705564.1"/>
    </source>
</evidence>
<feature type="region of interest" description="Disordered" evidence="1">
    <location>
        <begin position="243"/>
        <end position="270"/>
    </location>
</feature>
<reference evidence="2" key="1">
    <citation type="journal article" date="2020" name="Stud. Mycol.">
        <title>101 Dothideomycetes genomes: a test case for predicting lifestyles and emergence of pathogens.</title>
        <authorList>
            <person name="Haridas S."/>
            <person name="Albert R."/>
            <person name="Binder M."/>
            <person name="Bloem J."/>
            <person name="Labutti K."/>
            <person name="Salamov A."/>
            <person name="Andreopoulos B."/>
            <person name="Baker S."/>
            <person name="Barry K."/>
            <person name="Bills G."/>
            <person name="Bluhm B."/>
            <person name="Cannon C."/>
            <person name="Castanera R."/>
            <person name="Culley D."/>
            <person name="Daum C."/>
            <person name="Ezra D."/>
            <person name="Gonzalez J."/>
            <person name="Henrissat B."/>
            <person name="Kuo A."/>
            <person name="Liang C."/>
            <person name="Lipzen A."/>
            <person name="Lutzoni F."/>
            <person name="Magnuson J."/>
            <person name="Mondo S."/>
            <person name="Nolan M."/>
            <person name="Ohm R."/>
            <person name="Pangilinan J."/>
            <person name="Park H.-J."/>
            <person name="Ramirez L."/>
            <person name="Alfaro M."/>
            <person name="Sun H."/>
            <person name="Tritt A."/>
            <person name="Yoshinaga Y."/>
            <person name="Zwiers L.-H."/>
            <person name="Turgeon B."/>
            <person name="Goodwin S."/>
            <person name="Spatafora J."/>
            <person name="Crous P."/>
            <person name="Grigoriev I."/>
        </authorList>
    </citation>
    <scope>NUCLEOTIDE SEQUENCE</scope>
    <source>
        <strain evidence="2">CBS 279.74</strain>
    </source>
</reference>
<evidence type="ECO:0000313" key="3">
    <source>
        <dbReference type="Proteomes" id="UP000799428"/>
    </source>
</evidence>
<protein>
    <submittedName>
        <fullName evidence="2">Uncharacterized protein</fullName>
    </submittedName>
</protein>
<name>A0A6G1JY76_9PLEO</name>
<keyword evidence="3" id="KW-1185">Reference proteome</keyword>
<dbReference type="EMBL" id="MU005778">
    <property type="protein sequence ID" value="KAF2705564.1"/>
    <property type="molecule type" value="Genomic_DNA"/>
</dbReference>
<feature type="compositionally biased region" description="Basic residues" evidence="1">
    <location>
        <begin position="38"/>
        <end position="65"/>
    </location>
</feature>
<feature type="region of interest" description="Disordered" evidence="1">
    <location>
        <begin position="1"/>
        <end position="23"/>
    </location>
</feature>
<feature type="compositionally biased region" description="Low complexity" evidence="1">
    <location>
        <begin position="142"/>
        <end position="161"/>
    </location>
</feature>
<feature type="compositionally biased region" description="Basic and acidic residues" evidence="1">
    <location>
        <begin position="244"/>
        <end position="261"/>
    </location>
</feature>
<dbReference type="AlphaFoldDB" id="A0A6G1JY76"/>
<gene>
    <name evidence="2" type="ORF">K504DRAFT_448622</name>
</gene>
<feature type="compositionally biased region" description="Basic and acidic residues" evidence="1">
    <location>
        <begin position="1"/>
        <end position="10"/>
    </location>
</feature>
<dbReference type="OrthoDB" id="10683922at2759"/>
<organism evidence="2 3">
    <name type="scientific">Pleomassaria siparia CBS 279.74</name>
    <dbReference type="NCBI Taxonomy" id="1314801"/>
    <lineage>
        <taxon>Eukaryota</taxon>
        <taxon>Fungi</taxon>
        <taxon>Dikarya</taxon>
        <taxon>Ascomycota</taxon>
        <taxon>Pezizomycotina</taxon>
        <taxon>Dothideomycetes</taxon>
        <taxon>Pleosporomycetidae</taxon>
        <taxon>Pleosporales</taxon>
        <taxon>Pleomassariaceae</taxon>
        <taxon>Pleomassaria</taxon>
    </lineage>
</organism>
<feature type="region of interest" description="Disordered" evidence="1">
    <location>
        <begin position="124"/>
        <end position="185"/>
    </location>
</feature>
<evidence type="ECO:0000256" key="1">
    <source>
        <dbReference type="SAM" id="MobiDB-lite"/>
    </source>
</evidence>
<proteinExistence type="predicted"/>
<dbReference type="PANTHER" id="PTHR42085:SF2">
    <property type="entry name" value="F-BOX DOMAIN-CONTAINING PROTEIN"/>
    <property type="match status" value="1"/>
</dbReference>
<dbReference type="InterPro" id="IPR038883">
    <property type="entry name" value="AN11006-like"/>
</dbReference>
<sequence length="438" mass="49209">MARKRSETRKATGGLSHRPTRCTPVWTSIVGETNKRLKAMKKLQKSERKQRRHHHHHNHQPKRKPCASMNATDVGGAKKHAVEEAFSLGLLSPRRSRKAGFSLLNLPRELRNQIYEQVFAATSEKGEGQKKVGNLGPEAHTPPSSSRHIPPSSSQQTPNSPVHDSISTHAKQQLHQRDKANTRSASAHLLREHRTTGRTALLATNHQVYAEALPYLYTDSNFIVHLDPDTNVFAARAYIQRTPPTKDRATTSQHKNVDHHSSPAAAPRPCRAETTKAIPFGWNVSLITNLVLRIDLGVMKKADLMNNFSWPVLSQMISLRRLRIIVTYWKLRPSSFVTSLIYGHDTSTSTSPCPDNAGSEGSVEYQNMMSGLFRELPNGVREVTFGAPGGKLRPLFGLDLASYHTEADQRFLELSARRLDAFMEWERRVNNKKRADAQ</sequence>
<feature type="region of interest" description="Disordered" evidence="1">
    <location>
        <begin position="38"/>
        <end position="75"/>
    </location>
</feature>
<dbReference type="Proteomes" id="UP000799428">
    <property type="component" value="Unassembled WGS sequence"/>
</dbReference>